<keyword evidence="3" id="KW-1185">Reference proteome</keyword>
<feature type="region of interest" description="Disordered" evidence="1">
    <location>
        <begin position="76"/>
        <end position="97"/>
    </location>
</feature>
<reference evidence="2 3" key="1">
    <citation type="submission" date="2020-07" db="EMBL/GenBank/DDBJ databases">
        <title>The yeast mating-type switching endonuclease HO is a domesticated member of an unorthodox homing genetic element family.</title>
        <authorList>
            <person name="Coughlan A.Y."/>
            <person name="Lombardi L."/>
            <person name="Braun-Galleani S."/>
            <person name="Martos A.R."/>
            <person name="Galeote V."/>
            <person name="Bigey F."/>
            <person name="Dequin S."/>
            <person name="Byrne K.P."/>
            <person name="Wolfe K.H."/>
        </authorList>
    </citation>
    <scope>NUCLEOTIDE SEQUENCE [LARGE SCALE GENOMIC DNA]</scope>
    <source>
        <strain evidence="2 3">NRRL Y-6702</strain>
    </source>
</reference>
<dbReference type="KEGG" id="zmk:HG535_0G00200"/>
<organism evidence="2 3">
    <name type="scientific">Zygotorulaspora mrakii</name>
    <name type="common">Zygosaccharomyces mrakii</name>
    <dbReference type="NCBI Taxonomy" id="42260"/>
    <lineage>
        <taxon>Eukaryota</taxon>
        <taxon>Fungi</taxon>
        <taxon>Dikarya</taxon>
        <taxon>Ascomycota</taxon>
        <taxon>Saccharomycotina</taxon>
        <taxon>Saccharomycetes</taxon>
        <taxon>Saccharomycetales</taxon>
        <taxon>Saccharomycetaceae</taxon>
        <taxon>Zygotorulaspora</taxon>
    </lineage>
</organism>
<dbReference type="Proteomes" id="UP000509704">
    <property type="component" value="Chromosome 7"/>
</dbReference>
<evidence type="ECO:0000313" key="2">
    <source>
        <dbReference type="EMBL" id="QLG74135.1"/>
    </source>
</evidence>
<dbReference type="RefSeq" id="XP_037145860.1">
    <property type="nucleotide sequence ID" value="XM_037289965.1"/>
</dbReference>
<gene>
    <name evidence="2" type="ORF">HG535_0G00200</name>
</gene>
<protein>
    <submittedName>
        <fullName evidence="2">Uncharacterized protein</fullName>
    </submittedName>
</protein>
<accession>A0A7H9B5Z0</accession>
<dbReference type="OrthoDB" id="4048474at2759"/>
<evidence type="ECO:0000313" key="3">
    <source>
        <dbReference type="Proteomes" id="UP000509704"/>
    </source>
</evidence>
<dbReference type="AlphaFoldDB" id="A0A7H9B5Z0"/>
<dbReference type="EMBL" id="CP058610">
    <property type="protein sequence ID" value="QLG74135.1"/>
    <property type="molecule type" value="Genomic_DNA"/>
</dbReference>
<proteinExistence type="predicted"/>
<sequence length="188" mass="21542">MYCDYNTNFGSRLSAQAVDNSSIKRSINHFEKDALSVPCAKRTKNDNFAHSKRQPLQGGCFQLNNSKVELPFITPAPTPADVDMTEKSTREENLPSPYSETEEYMIRGYYEEEKDVDNSWACIESVQYSLYDLTPEEYELTNENTAEHDYAGNTFTNSWGDKIPKGQVELQCNFNDTCCNDSYDINMR</sequence>
<evidence type="ECO:0000256" key="1">
    <source>
        <dbReference type="SAM" id="MobiDB-lite"/>
    </source>
</evidence>
<name>A0A7H9B5Z0_ZYGMR</name>
<dbReference type="GeneID" id="59237918"/>
<feature type="compositionally biased region" description="Basic and acidic residues" evidence="1">
    <location>
        <begin position="84"/>
        <end position="93"/>
    </location>
</feature>